<evidence type="ECO:0000313" key="3">
    <source>
        <dbReference type="RefSeq" id="XP_046599597.1"/>
    </source>
</evidence>
<sequence length="152" mass="16891">MGAGSRSFTSCCRIHKAATQKYFQKDVGTHFGQTSFRKKIPATCPIERVGPTKHRREAKDGRRHTTIHCKKSVETHRPSRVADGRDPSRLFYFRRRFPPIFGDGDVSTKRSGGPRRLPHTNTKCFAAGSPDDGHFAEGRAIGESFICGASAE</sequence>
<name>A0ABM3GH48_NEOLC</name>
<evidence type="ECO:0000256" key="1">
    <source>
        <dbReference type="SAM" id="MobiDB-lite"/>
    </source>
</evidence>
<protein>
    <submittedName>
        <fullName evidence="3">Uncharacterized protein LOC124295112</fullName>
    </submittedName>
</protein>
<accession>A0ABM3GH48</accession>
<feature type="region of interest" description="Disordered" evidence="1">
    <location>
        <begin position="49"/>
        <end position="85"/>
    </location>
</feature>
<feature type="compositionally biased region" description="Basic and acidic residues" evidence="1">
    <location>
        <begin position="71"/>
        <end position="85"/>
    </location>
</feature>
<dbReference type="GeneID" id="124295112"/>
<reference evidence="3" key="1">
    <citation type="submission" date="2025-08" db="UniProtKB">
        <authorList>
            <consortium name="RefSeq"/>
        </authorList>
    </citation>
    <scope>IDENTIFICATION</scope>
    <source>
        <tissue evidence="3">Thorax and Abdomen</tissue>
    </source>
</reference>
<organism evidence="2 3">
    <name type="scientific">Neodiprion lecontei</name>
    <name type="common">Redheaded pine sawfly</name>
    <dbReference type="NCBI Taxonomy" id="441921"/>
    <lineage>
        <taxon>Eukaryota</taxon>
        <taxon>Metazoa</taxon>
        <taxon>Ecdysozoa</taxon>
        <taxon>Arthropoda</taxon>
        <taxon>Hexapoda</taxon>
        <taxon>Insecta</taxon>
        <taxon>Pterygota</taxon>
        <taxon>Neoptera</taxon>
        <taxon>Endopterygota</taxon>
        <taxon>Hymenoptera</taxon>
        <taxon>Tenthredinoidea</taxon>
        <taxon>Diprionidae</taxon>
        <taxon>Diprioninae</taxon>
        <taxon>Neodiprion</taxon>
    </lineage>
</organism>
<dbReference type="RefSeq" id="XP_046599597.1">
    <property type="nucleotide sequence ID" value="XM_046743641.1"/>
</dbReference>
<keyword evidence="2" id="KW-1185">Reference proteome</keyword>
<feature type="compositionally biased region" description="Basic residues" evidence="1">
    <location>
        <begin position="51"/>
        <end position="70"/>
    </location>
</feature>
<dbReference type="Proteomes" id="UP000829291">
    <property type="component" value="Chromosome 6"/>
</dbReference>
<evidence type="ECO:0000313" key="2">
    <source>
        <dbReference type="Proteomes" id="UP000829291"/>
    </source>
</evidence>
<gene>
    <name evidence="3" type="primary">LOC124295112</name>
</gene>
<proteinExistence type="predicted"/>